<dbReference type="PANTHER" id="PTHR10177">
    <property type="entry name" value="CYCLINS"/>
    <property type="match status" value="1"/>
</dbReference>
<dbReference type="Gene3D" id="1.10.472.10">
    <property type="entry name" value="Cyclin-like"/>
    <property type="match status" value="2"/>
</dbReference>
<evidence type="ECO:0000313" key="3">
    <source>
        <dbReference type="EMBL" id="KAG8386952.1"/>
    </source>
</evidence>
<organism evidence="3 4">
    <name type="scientific">Buddleja alternifolia</name>
    <dbReference type="NCBI Taxonomy" id="168488"/>
    <lineage>
        <taxon>Eukaryota</taxon>
        <taxon>Viridiplantae</taxon>
        <taxon>Streptophyta</taxon>
        <taxon>Embryophyta</taxon>
        <taxon>Tracheophyta</taxon>
        <taxon>Spermatophyta</taxon>
        <taxon>Magnoliopsida</taxon>
        <taxon>eudicotyledons</taxon>
        <taxon>Gunneridae</taxon>
        <taxon>Pentapetalae</taxon>
        <taxon>asterids</taxon>
        <taxon>lamiids</taxon>
        <taxon>Lamiales</taxon>
        <taxon>Scrophulariaceae</taxon>
        <taxon>Buddlejeae</taxon>
        <taxon>Buddleja</taxon>
    </lineage>
</organism>
<reference evidence="3" key="1">
    <citation type="submission" date="2019-10" db="EMBL/GenBank/DDBJ databases">
        <authorList>
            <person name="Zhang R."/>
            <person name="Pan Y."/>
            <person name="Wang J."/>
            <person name="Ma R."/>
            <person name="Yu S."/>
        </authorList>
    </citation>
    <scope>NUCLEOTIDE SEQUENCE</scope>
    <source>
        <strain evidence="3">LA-IB0</strain>
        <tissue evidence="3">Leaf</tissue>
    </source>
</reference>
<dbReference type="CDD" id="cd20544">
    <property type="entry name" value="CYCLIN_AtCycD-like_rpt2"/>
    <property type="match status" value="1"/>
</dbReference>
<dbReference type="AlphaFoldDB" id="A0AAV6Y1W4"/>
<evidence type="ECO:0000256" key="1">
    <source>
        <dbReference type="ARBA" id="ARBA00022618"/>
    </source>
</evidence>
<dbReference type="EMBL" id="WHWC01000003">
    <property type="protein sequence ID" value="KAG8386952.1"/>
    <property type="molecule type" value="Genomic_DNA"/>
</dbReference>
<gene>
    <name evidence="3" type="ORF">BUALT_Bualt03G0202200</name>
</gene>
<dbReference type="SUPFAM" id="SSF47954">
    <property type="entry name" value="Cyclin-like"/>
    <property type="match status" value="2"/>
</dbReference>
<sequence length="236" mass="26391">MPEGKPWVSKVVAISCVSLALKMKKAKFSVSYLLNDGGFIHDSFTIERMEMLILGALNWRMRSVNPFSFANYFMSFFGFNDEPLIRALKDRAAEIILNAQNDIKLLEFKPSVISASALLSATYELFPFELPYFRDAISPHDIMQDAASEGYVPLVEMTSSLCTPSNVLDLHCLSYSISSSQTNQMSRTTNSVGAIAGLTDQTIEDSQLIGEKFTSIERNITDEQKTVGEVRERDPF</sequence>
<keyword evidence="1" id="KW-0132">Cell division</keyword>
<dbReference type="Proteomes" id="UP000826271">
    <property type="component" value="Unassembled WGS sequence"/>
</dbReference>
<comment type="caution">
    <text evidence="3">The sequence shown here is derived from an EMBL/GenBank/DDBJ whole genome shotgun (WGS) entry which is preliminary data.</text>
</comment>
<accession>A0AAV6Y1W4</accession>
<keyword evidence="4" id="KW-1185">Reference proteome</keyword>
<evidence type="ECO:0000313" key="4">
    <source>
        <dbReference type="Proteomes" id="UP000826271"/>
    </source>
</evidence>
<dbReference type="InterPro" id="IPR036915">
    <property type="entry name" value="Cyclin-like_sf"/>
</dbReference>
<evidence type="ECO:0008006" key="5">
    <source>
        <dbReference type="Google" id="ProtNLM"/>
    </source>
</evidence>
<name>A0AAV6Y1W4_9LAMI</name>
<proteinExistence type="predicted"/>
<dbReference type="InterPro" id="IPR039361">
    <property type="entry name" value="Cyclin"/>
</dbReference>
<evidence type="ECO:0000256" key="2">
    <source>
        <dbReference type="ARBA" id="ARBA00023306"/>
    </source>
</evidence>
<dbReference type="GO" id="GO:0051301">
    <property type="term" value="P:cell division"/>
    <property type="evidence" value="ECO:0007669"/>
    <property type="project" value="UniProtKB-KW"/>
</dbReference>
<protein>
    <recommendedName>
        <fullName evidence="5">B-like cyclin</fullName>
    </recommendedName>
</protein>
<keyword evidence="2" id="KW-0131">Cell cycle</keyword>